<feature type="transmembrane region" description="Helical" evidence="2">
    <location>
        <begin position="320"/>
        <end position="349"/>
    </location>
</feature>
<comment type="caution">
    <text evidence="3">The sequence shown here is derived from an EMBL/GenBank/DDBJ whole genome shotgun (WGS) entry which is preliminary data.</text>
</comment>
<proteinExistence type="predicted"/>
<feature type="transmembrane region" description="Helical" evidence="2">
    <location>
        <begin position="121"/>
        <end position="145"/>
    </location>
</feature>
<evidence type="ECO:0000313" key="3">
    <source>
        <dbReference type="EMBL" id="MPM57611.1"/>
    </source>
</evidence>
<feature type="region of interest" description="Disordered" evidence="1">
    <location>
        <begin position="1"/>
        <end position="21"/>
    </location>
</feature>
<protein>
    <recommendedName>
        <fullName evidence="4">DUF2232 domain-containing protein</fullName>
    </recommendedName>
</protein>
<keyword evidence="2" id="KW-1133">Transmembrane helix</keyword>
<evidence type="ECO:0000256" key="1">
    <source>
        <dbReference type="SAM" id="MobiDB-lite"/>
    </source>
</evidence>
<keyword evidence="2" id="KW-0472">Membrane</keyword>
<organism evidence="3">
    <name type="scientific">bioreactor metagenome</name>
    <dbReference type="NCBI Taxonomy" id="1076179"/>
    <lineage>
        <taxon>unclassified sequences</taxon>
        <taxon>metagenomes</taxon>
        <taxon>ecological metagenomes</taxon>
    </lineage>
</organism>
<feature type="transmembrane region" description="Helical" evidence="2">
    <location>
        <begin position="69"/>
        <end position="90"/>
    </location>
</feature>
<reference evidence="3" key="1">
    <citation type="submission" date="2019-08" db="EMBL/GenBank/DDBJ databases">
        <authorList>
            <person name="Kucharzyk K."/>
            <person name="Murdoch R.W."/>
            <person name="Higgins S."/>
            <person name="Loffler F."/>
        </authorList>
    </citation>
    <scope>NUCLEOTIDE SEQUENCE</scope>
</reference>
<feature type="transmembrane region" description="Helical" evidence="2">
    <location>
        <begin position="284"/>
        <end position="308"/>
    </location>
</feature>
<feature type="transmembrane region" description="Helical" evidence="2">
    <location>
        <begin position="96"/>
        <end position="114"/>
    </location>
</feature>
<evidence type="ECO:0000256" key="2">
    <source>
        <dbReference type="SAM" id="Phobius"/>
    </source>
</evidence>
<feature type="transmembrane region" description="Helical" evidence="2">
    <location>
        <begin position="256"/>
        <end position="278"/>
    </location>
</feature>
<gene>
    <name evidence="3" type="ORF">SDC9_104433</name>
</gene>
<evidence type="ECO:0008006" key="4">
    <source>
        <dbReference type="Google" id="ProtNLM"/>
    </source>
</evidence>
<accession>A0A645AZ87</accession>
<feature type="transmembrane region" description="Helical" evidence="2">
    <location>
        <begin position="31"/>
        <end position="57"/>
    </location>
</feature>
<dbReference type="AlphaFoldDB" id="A0A645AZ87"/>
<feature type="transmembrane region" description="Helical" evidence="2">
    <location>
        <begin position="213"/>
        <end position="236"/>
    </location>
</feature>
<keyword evidence="2" id="KW-0812">Transmembrane</keyword>
<sequence length="363" mass="39601">MNDFQNGSPVGDNAGAHADQTNRGLSEPGRFIIYEILLFFLAFAGVIKYGVLTYIFASLSVGLLAAMTVLRFTPVNLIGTLLGLITAGIFNFSPMIFAAAVLYIFPFIPLCICVRRSAGRGITALLTSAAFLLSLGVMLCVDVIMTKGSLSIQSFSGYFSDIAYALSEYTTTIYKQYYTLLEENTSAGALDALKLNEIASSAEEFSKQIISQVYFSSVAAVSVICLALGYASTYILRTHLLKSNMLLSRFRDGWKLSLSLASAIVLFASSVAAVLFTLDSSPVIYVTALNIRIIMSSIYLVYGFNVLCSYISKREEVLGGYFKVTAIIMMILFCSSIYIVLPVIGFIAVVSNEYNKRKNAHKH</sequence>
<name>A0A645AZ87_9ZZZZ</name>
<dbReference type="EMBL" id="VSSQ01016358">
    <property type="protein sequence ID" value="MPM57611.1"/>
    <property type="molecule type" value="Genomic_DNA"/>
</dbReference>